<dbReference type="AlphaFoldDB" id="A0A502GEH3"/>
<dbReference type="RefSeq" id="WP_140473750.1">
    <property type="nucleotide sequence ID" value="NZ_RCZD01000008.1"/>
</dbReference>
<protein>
    <submittedName>
        <fullName evidence="1">Uncharacterized protein</fullName>
    </submittedName>
</protein>
<comment type="caution">
    <text evidence="1">The sequence shown here is derived from an EMBL/GenBank/DDBJ whole genome shotgun (WGS) entry which is preliminary data.</text>
</comment>
<name>A0A502GEH3_9GAMM</name>
<keyword evidence="2" id="KW-1185">Reference proteome</keyword>
<reference evidence="1 2" key="1">
    <citation type="journal article" date="2019" name="Environ. Microbiol.">
        <title>Species interactions and distinct microbial communities in high Arctic permafrost affected cryosols are associated with the CH4 and CO2 gas fluxes.</title>
        <authorList>
            <person name="Altshuler I."/>
            <person name="Hamel J."/>
            <person name="Turney S."/>
            <person name="Magnuson E."/>
            <person name="Levesque R."/>
            <person name="Greer C."/>
            <person name="Whyte L.G."/>
        </authorList>
    </citation>
    <scope>NUCLEOTIDE SEQUENCE [LARGE SCALE GENOMIC DNA]</scope>
    <source>
        <strain evidence="1 2">E4</strain>
    </source>
</reference>
<dbReference type="Proteomes" id="UP000317663">
    <property type="component" value="Unassembled WGS sequence"/>
</dbReference>
<dbReference type="EMBL" id="RCZD01000008">
    <property type="protein sequence ID" value="TPG60022.1"/>
    <property type="molecule type" value="Genomic_DNA"/>
</dbReference>
<gene>
    <name evidence="1" type="ORF">EAH77_15760</name>
</gene>
<evidence type="ECO:0000313" key="1">
    <source>
        <dbReference type="EMBL" id="TPG60022.1"/>
    </source>
</evidence>
<sequence length="200" mass="23270">MENFYSRSAQYLLGPDYSQVRFDIDTEVIYSEKELPKRWLKLLKLEEIQTPTEFLYKGPNYFAWILARMAIKAALETNDLAFLEFSTKSLIINYEKQFFEYLKERFPEDIVSYTTASFTANGLCYARISLFAGKEEDHRDTLSAGIVIGIEGSRQYVEVSYTSADLWDYYFGMETFSIQEVLTDSSYNSIRNLLLISLKA</sequence>
<organism evidence="1 2">
    <name type="scientific">Ewingella americana</name>
    <dbReference type="NCBI Taxonomy" id="41202"/>
    <lineage>
        <taxon>Bacteria</taxon>
        <taxon>Pseudomonadati</taxon>
        <taxon>Pseudomonadota</taxon>
        <taxon>Gammaproteobacteria</taxon>
        <taxon>Enterobacterales</taxon>
        <taxon>Yersiniaceae</taxon>
        <taxon>Ewingella</taxon>
    </lineage>
</organism>
<proteinExistence type="predicted"/>
<accession>A0A502GEH3</accession>
<evidence type="ECO:0000313" key="2">
    <source>
        <dbReference type="Proteomes" id="UP000317663"/>
    </source>
</evidence>